<dbReference type="InterPro" id="IPR009100">
    <property type="entry name" value="AcylCoA_DH/oxidase_NM_dom_sf"/>
</dbReference>
<evidence type="ECO:0000256" key="2">
    <source>
        <dbReference type="ARBA" id="ARBA00009347"/>
    </source>
</evidence>
<dbReference type="GO" id="GO:0033539">
    <property type="term" value="P:fatty acid beta-oxidation using acyl-CoA dehydrogenase"/>
    <property type="evidence" value="ECO:0007669"/>
    <property type="project" value="TreeGrafter"/>
</dbReference>
<dbReference type="SUPFAM" id="SSF47203">
    <property type="entry name" value="Acyl-CoA dehydrogenase C-terminal domain-like"/>
    <property type="match status" value="1"/>
</dbReference>
<name>A0A6J7RK42_9ZZZZ</name>
<sequence length="385" mass="42230">MEAFPRTIFDDVHQQFRSTFRSWLDKEVVPHHEEWEKAGITPRELWLNAGKQGFLGLNVPEAYGGGDTDDYHFAAIMAEEIGATGVIGSANGITLHNDIVLPYFLGLANDEQRSRFLPGMVTGEVIGALGITEPNTGSDVAGIHTTGLKKGGAFVVNGAKTFISNGINSDVVIVVCRTDPEKGHRGISLLLVERGMKGFERGRNLDKLGMHAQDTAELFFSDVEVPAENLLGEEGNGFVYLMTNLAQERLGIAVGAVAVADAALHWTLDYTKERKAFGQSISQFQNSKFLLAELATEVQIARVYVDRCVELHCEGKLSAEQAAAAKFWTTELQNKVVDRCLQLHGGYGYMMEYPIARAWADSRIQTIYGGTTEIMKEIVGRSITK</sequence>
<dbReference type="InterPro" id="IPR037069">
    <property type="entry name" value="AcylCoA_DH/ox_N_sf"/>
</dbReference>
<dbReference type="Gene3D" id="2.40.110.10">
    <property type="entry name" value="Butyryl-CoA Dehydrogenase, subunit A, domain 2"/>
    <property type="match status" value="1"/>
</dbReference>
<dbReference type="Pfam" id="PF00441">
    <property type="entry name" value="Acyl-CoA_dh_1"/>
    <property type="match status" value="1"/>
</dbReference>
<dbReference type="FunFam" id="1.20.140.10:FF:000001">
    <property type="entry name" value="Acyl-CoA dehydrogenase"/>
    <property type="match status" value="1"/>
</dbReference>
<dbReference type="InterPro" id="IPR046373">
    <property type="entry name" value="Acyl-CoA_Oxase/DH_mid-dom_sf"/>
</dbReference>
<dbReference type="SUPFAM" id="SSF56645">
    <property type="entry name" value="Acyl-CoA dehydrogenase NM domain-like"/>
    <property type="match status" value="1"/>
</dbReference>
<dbReference type="GO" id="GO:0005737">
    <property type="term" value="C:cytoplasm"/>
    <property type="evidence" value="ECO:0007669"/>
    <property type="project" value="TreeGrafter"/>
</dbReference>
<dbReference type="Gene3D" id="1.10.540.10">
    <property type="entry name" value="Acyl-CoA dehydrogenase/oxidase, N-terminal domain"/>
    <property type="match status" value="1"/>
</dbReference>
<keyword evidence="4" id="KW-0274">FAD</keyword>
<dbReference type="GO" id="GO:0003995">
    <property type="term" value="F:acyl-CoA dehydrogenase activity"/>
    <property type="evidence" value="ECO:0007669"/>
    <property type="project" value="InterPro"/>
</dbReference>
<dbReference type="Pfam" id="PF02771">
    <property type="entry name" value="Acyl-CoA_dh_N"/>
    <property type="match status" value="1"/>
</dbReference>
<dbReference type="FunFam" id="2.40.110.10:FF:000002">
    <property type="entry name" value="Acyl-CoA dehydrogenase fadE12"/>
    <property type="match status" value="1"/>
</dbReference>
<dbReference type="PROSITE" id="PS00073">
    <property type="entry name" value="ACYL_COA_DH_2"/>
    <property type="match status" value="1"/>
</dbReference>
<dbReference type="InterPro" id="IPR013786">
    <property type="entry name" value="AcylCoA_DH/ox_N"/>
</dbReference>
<gene>
    <name evidence="9" type="ORF">UFOPK4098_01372</name>
    <name evidence="10" type="ORF">UFOPK4347_01167</name>
</gene>
<evidence type="ECO:0000313" key="9">
    <source>
        <dbReference type="EMBL" id="CAB5029092.1"/>
    </source>
</evidence>
<evidence type="ECO:0000256" key="1">
    <source>
        <dbReference type="ARBA" id="ARBA00001974"/>
    </source>
</evidence>
<feature type="domain" description="Acyl-CoA dehydrogenase/oxidase C-terminal" evidence="6">
    <location>
        <begin position="235"/>
        <end position="383"/>
    </location>
</feature>
<dbReference type="EMBL" id="CAFBPN010000107">
    <property type="protein sequence ID" value="CAB5029092.1"/>
    <property type="molecule type" value="Genomic_DNA"/>
</dbReference>
<dbReference type="InterPro" id="IPR006091">
    <property type="entry name" value="Acyl-CoA_Oxase/DH_mid-dom"/>
</dbReference>
<dbReference type="AlphaFoldDB" id="A0A6J7RK42"/>
<evidence type="ECO:0000256" key="3">
    <source>
        <dbReference type="ARBA" id="ARBA00022630"/>
    </source>
</evidence>
<protein>
    <submittedName>
        <fullName evidence="9">Unannotated protein</fullName>
    </submittedName>
</protein>
<dbReference type="InterPro" id="IPR050741">
    <property type="entry name" value="Acyl-CoA_dehydrogenase"/>
</dbReference>
<keyword evidence="3" id="KW-0285">Flavoprotein</keyword>
<dbReference type="EMBL" id="CAFBQU010000031">
    <property type="protein sequence ID" value="CAB5066362.1"/>
    <property type="molecule type" value="Genomic_DNA"/>
</dbReference>
<organism evidence="9">
    <name type="scientific">freshwater metagenome</name>
    <dbReference type="NCBI Taxonomy" id="449393"/>
    <lineage>
        <taxon>unclassified sequences</taxon>
        <taxon>metagenomes</taxon>
        <taxon>ecological metagenomes</taxon>
    </lineage>
</organism>
<evidence type="ECO:0000259" key="7">
    <source>
        <dbReference type="Pfam" id="PF02770"/>
    </source>
</evidence>
<evidence type="ECO:0000259" key="8">
    <source>
        <dbReference type="Pfam" id="PF02771"/>
    </source>
</evidence>
<dbReference type="PIRSF" id="PIRSF016578">
    <property type="entry name" value="HsaA"/>
    <property type="match status" value="1"/>
</dbReference>
<evidence type="ECO:0000259" key="6">
    <source>
        <dbReference type="Pfam" id="PF00441"/>
    </source>
</evidence>
<feature type="domain" description="Acyl-CoA oxidase/dehydrogenase middle" evidence="7">
    <location>
        <begin position="128"/>
        <end position="223"/>
    </location>
</feature>
<reference evidence="9" key="1">
    <citation type="submission" date="2020-05" db="EMBL/GenBank/DDBJ databases">
        <authorList>
            <person name="Chiriac C."/>
            <person name="Salcher M."/>
            <person name="Ghai R."/>
            <person name="Kavagutti S V."/>
        </authorList>
    </citation>
    <scope>NUCLEOTIDE SEQUENCE</scope>
</reference>
<dbReference type="Pfam" id="PF02770">
    <property type="entry name" value="Acyl-CoA_dh_M"/>
    <property type="match status" value="1"/>
</dbReference>
<evidence type="ECO:0000313" key="10">
    <source>
        <dbReference type="EMBL" id="CAB5066362.1"/>
    </source>
</evidence>
<keyword evidence="5" id="KW-0560">Oxidoreductase</keyword>
<dbReference type="InterPro" id="IPR036250">
    <property type="entry name" value="AcylCo_DH-like_C"/>
</dbReference>
<evidence type="ECO:0000256" key="5">
    <source>
        <dbReference type="ARBA" id="ARBA00023002"/>
    </source>
</evidence>
<dbReference type="GO" id="GO:0050660">
    <property type="term" value="F:flavin adenine dinucleotide binding"/>
    <property type="evidence" value="ECO:0007669"/>
    <property type="project" value="InterPro"/>
</dbReference>
<accession>A0A6J7RK42</accession>
<comment type="cofactor">
    <cofactor evidence="1">
        <name>FAD</name>
        <dbReference type="ChEBI" id="CHEBI:57692"/>
    </cofactor>
</comment>
<dbReference type="PANTHER" id="PTHR48083">
    <property type="entry name" value="MEDIUM-CHAIN SPECIFIC ACYL-COA DEHYDROGENASE, MITOCHONDRIAL-RELATED"/>
    <property type="match status" value="1"/>
</dbReference>
<dbReference type="PANTHER" id="PTHR48083:SF20">
    <property type="entry name" value="LONG-CHAIN SPECIFIC ACYL-COA DEHYDROGENASE, MITOCHONDRIAL"/>
    <property type="match status" value="1"/>
</dbReference>
<evidence type="ECO:0000256" key="4">
    <source>
        <dbReference type="ARBA" id="ARBA00022827"/>
    </source>
</evidence>
<proteinExistence type="inferred from homology"/>
<dbReference type="InterPro" id="IPR006089">
    <property type="entry name" value="Acyl-CoA_DH_CS"/>
</dbReference>
<comment type="similarity">
    <text evidence="2">Belongs to the acyl-CoA dehydrogenase family.</text>
</comment>
<dbReference type="Gene3D" id="1.20.140.10">
    <property type="entry name" value="Butyryl-CoA Dehydrogenase, subunit A, domain 3"/>
    <property type="match status" value="1"/>
</dbReference>
<dbReference type="InterPro" id="IPR009075">
    <property type="entry name" value="AcylCo_DH/oxidase_C"/>
</dbReference>
<feature type="domain" description="Acyl-CoA dehydrogenase/oxidase N-terminal" evidence="8">
    <location>
        <begin position="12"/>
        <end position="124"/>
    </location>
</feature>